<dbReference type="Proteomes" id="UP001230156">
    <property type="component" value="Unassembled WGS sequence"/>
</dbReference>
<dbReference type="RefSeq" id="WP_379961757.1">
    <property type="nucleotide sequence ID" value="NZ_JAUYVI010000011.1"/>
</dbReference>
<keyword evidence="2" id="KW-1185">Reference proteome</keyword>
<evidence type="ECO:0008006" key="3">
    <source>
        <dbReference type="Google" id="ProtNLM"/>
    </source>
</evidence>
<accession>A0ABU0YWN7</accession>
<protein>
    <recommendedName>
        <fullName evidence="3">DUF4157 domain-containing protein</fullName>
    </recommendedName>
</protein>
<evidence type="ECO:0000313" key="1">
    <source>
        <dbReference type="EMBL" id="MDQ7251411.1"/>
    </source>
</evidence>
<sequence length="159" mass="17356">MIISPKLISALLVAISQMTGYSIPGEPPRIRPMSHAQLADEVCGKPCGIIAFTTPKAEILIDESLMIGRDPAATSILVHELTHFLQISSQPGPVALTCDLWSAREREAYDVQYRWLRNQAPNIRVFTLEAQRLEIDPLLPRCAGTRPPMGNATGQPTGG</sequence>
<dbReference type="EMBL" id="JAUYVI010000011">
    <property type="protein sequence ID" value="MDQ7251411.1"/>
    <property type="molecule type" value="Genomic_DNA"/>
</dbReference>
<reference evidence="2" key="1">
    <citation type="submission" date="2023-08" db="EMBL/GenBank/DDBJ databases">
        <title>Rhodospirillaceae gen. nov., a novel taxon isolated from the Yangtze River Yuezi River estuary sludge.</title>
        <authorList>
            <person name="Ruan L."/>
        </authorList>
    </citation>
    <scope>NUCLEOTIDE SEQUENCE [LARGE SCALE GENOMIC DNA]</scope>
    <source>
        <strain evidence="2">R-7</strain>
    </source>
</reference>
<comment type="caution">
    <text evidence="1">The sequence shown here is derived from an EMBL/GenBank/DDBJ whole genome shotgun (WGS) entry which is preliminary data.</text>
</comment>
<gene>
    <name evidence="1" type="ORF">Q8A70_27240</name>
</gene>
<evidence type="ECO:0000313" key="2">
    <source>
        <dbReference type="Proteomes" id="UP001230156"/>
    </source>
</evidence>
<organism evidence="1 2">
    <name type="scientific">Dongia sedimenti</name>
    <dbReference type="NCBI Taxonomy" id="3064282"/>
    <lineage>
        <taxon>Bacteria</taxon>
        <taxon>Pseudomonadati</taxon>
        <taxon>Pseudomonadota</taxon>
        <taxon>Alphaproteobacteria</taxon>
        <taxon>Rhodospirillales</taxon>
        <taxon>Dongiaceae</taxon>
        <taxon>Dongia</taxon>
    </lineage>
</organism>
<proteinExistence type="predicted"/>
<name>A0ABU0YWN7_9PROT</name>